<dbReference type="EMBL" id="JAPWTK010000176">
    <property type="protein sequence ID" value="KAJ8946768.1"/>
    <property type="molecule type" value="Genomic_DNA"/>
</dbReference>
<dbReference type="AlphaFoldDB" id="A0AAV8Y747"/>
<proteinExistence type="predicted"/>
<evidence type="ECO:0000313" key="2">
    <source>
        <dbReference type="Proteomes" id="UP001162162"/>
    </source>
</evidence>
<name>A0AAV8Y747_9CUCU</name>
<evidence type="ECO:0000313" key="1">
    <source>
        <dbReference type="EMBL" id="KAJ8946768.1"/>
    </source>
</evidence>
<sequence length="64" mass="7258">MLYFRMLIGKTGITGQEKILTGSGNYTGELTVGIPYNRHAYSSLFLKRRTYFSLHLSLVFSPPD</sequence>
<accession>A0AAV8Y747</accession>
<dbReference type="Proteomes" id="UP001162162">
    <property type="component" value="Unassembled WGS sequence"/>
</dbReference>
<organism evidence="1 2">
    <name type="scientific">Aromia moschata</name>
    <dbReference type="NCBI Taxonomy" id="1265417"/>
    <lineage>
        <taxon>Eukaryota</taxon>
        <taxon>Metazoa</taxon>
        <taxon>Ecdysozoa</taxon>
        <taxon>Arthropoda</taxon>
        <taxon>Hexapoda</taxon>
        <taxon>Insecta</taxon>
        <taxon>Pterygota</taxon>
        <taxon>Neoptera</taxon>
        <taxon>Endopterygota</taxon>
        <taxon>Coleoptera</taxon>
        <taxon>Polyphaga</taxon>
        <taxon>Cucujiformia</taxon>
        <taxon>Chrysomeloidea</taxon>
        <taxon>Cerambycidae</taxon>
        <taxon>Cerambycinae</taxon>
        <taxon>Callichromatini</taxon>
        <taxon>Aromia</taxon>
    </lineage>
</organism>
<protein>
    <submittedName>
        <fullName evidence="1">Uncharacterized protein</fullName>
    </submittedName>
</protein>
<comment type="caution">
    <text evidence="1">The sequence shown here is derived from an EMBL/GenBank/DDBJ whole genome shotgun (WGS) entry which is preliminary data.</text>
</comment>
<keyword evidence="2" id="KW-1185">Reference proteome</keyword>
<reference evidence="1" key="1">
    <citation type="journal article" date="2023" name="Insect Mol. Biol.">
        <title>Genome sequencing provides insights into the evolution of gene families encoding plant cell wall-degrading enzymes in longhorned beetles.</title>
        <authorList>
            <person name="Shin N.R."/>
            <person name="Okamura Y."/>
            <person name="Kirsch R."/>
            <person name="Pauchet Y."/>
        </authorList>
    </citation>
    <scope>NUCLEOTIDE SEQUENCE</scope>
    <source>
        <strain evidence="1">AMC_N1</strain>
    </source>
</reference>
<gene>
    <name evidence="1" type="ORF">NQ318_018977</name>
</gene>